<dbReference type="InterPro" id="IPR011010">
    <property type="entry name" value="DNA_brk_join_enz"/>
</dbReference>
<organism evidence="9 10">
    <name type="scientific">Dokdonella immobilis</name>
    <dbReference type="NCBI Taxonomy" id="578942"/>
    <lineage>
        <taxon>Bacteria</taxon>
        <taxon>Pseudomonadati</taxon>
        <taxon>Pseudomonadota</taxon>
        <taxon>Gammaproteobacteria</taxon>
        <taxon>Lysobacterales</taxon>
        <taxon>Rhodanobacteraceae</taxon>
        <taxon>Dokdonella</taxon>
    </lineage>
</organism>
<dbReference type="EMBL" id="FOVF01000006">
    <property type="protein sequence ID" value="SFN16606.1"/>
    <property type="molecule type" value="Genomic_DNA"/>
</dbReference>
<keyword evidence="10" id="KW-1185">Reference proteome</keyword>
<gene>
    <name evidence="9" type="ORF">SAMN05216289_1069</name>
</gene>
<dbReference type="InterPro" id="IPR049331">
    <property type="entry name" value="Top1B_N_bact"/>
</dbReference>
<dbReference type="InterPro" id="IPR001631">
    <property type="entry name" value="TopoI"/>
</dbReference>
<sequence>MSEGPAQARLAGLVHVSDEAPGIRRRRAGKGFVYRDADGCRVTDAPTLERIRKLAIPPAYEDVWICANPRGHLQATGRDARGRKQYRYHPRWRAVRDAGKFTRLVDFGERLPRLRRALRRDLRLPGLPREKVVAIVVSLLAETLVRIGNARYRDENGSFGLTTLLARHVAFLRGRALIRFRGKSGLKHSVPVDDARLVRLLRRCRQLPGQALFQFTGDDGVPQPIDSGMVNDYLLAAMGGDFTAKDFRTWGATRHAIAVFVTTPLPDPVDARLLARAINEVIRVVAEALRNTPAVCRNSYIHPAVISAWSEGSLQRVISAQEVAYPRKLERASLRFLRKAGAGAAPSRSGR</sequence>
<feature type="domain" description="DNA topoisomerase I catalytic core eukaryotic-type" evidence="7">
    <location>
        <begin position="92"/>
        <end position="305"/>
    </location>
</feature>
<comment type="similarity">
    <text evidence="2">Belongs to the type IB topoisomerase family.</text>
</comment>
<dbReference type="AlphaFoldDB" id="A0A1I4WTW5"/>
<reference evidence="9 10" key="1">
    <citation type="submission" date="2016-10" db="EMBL/GenBank/DDBJ databases">
        <authorList>
            <person name="de Groot N.N."/>
        </authorList>
    </citation>
    <scope>NUCLEOTIDE SEQUENCE [LARGE SCALE GENOMIC DNA]</scope>
    <source>
        <strain evidence="9 10">CGMCC 1.7659</strain>
    </source>
</reference>
<dbReference type="InterPro" id="IPR013500">
    <property type="entry name" value="TopoI_cat_euk"/>
</dbReference>
<keyword evidence="4" id="KW-0799">Topoisomerase</keyword>
<evidence type="ECO:0000256" key="1">
    <source>
        <dbReference type="ARBA" id="ARBA00000213"/>
    </source>
</evidence>
<accession>A0A1I4WTW5</accession>
<dbReference type="PRINTS" id="PR00416">
    <property type="entry name" value="EUTPISMRASEI"/>
</dbReference>
<comment type="catalytic activity">
    <reaction evidence="1">
        <text>ATP-independent breakage of single-stranded DNA, followed by passage and rejoining.</text>
        <dbReference type="EC" id="5.6.2.1"/>
    </reaction>
</comment>
<dbReference type="InterPro" id="IPR014711">
    <property type="entry name" value="TopoI_cat_a-hlx-sub_euk"/>
</dbReference>
<dbReference type="Pfam" id="PF21338">
    <property type="entry name" value="Top1B_N_bact"/>
    <property type="match status" value="1"/>
</dbReference>
<feature type="domain" description="DNA topoisomerase IB N-terminal" evidence="8">
    <location>
        <begin position="31"/>
        <end position="79"/>
    </location>
</feature>
<dbReference type="SUPFAM" id="SSF56349">
    <property type="entry name" value="DNA breaking-rejoining enzymes"/>
    <property type="match status" value="1"/>
</dbReference>
<dbReference type="SUPFAM" id="SSF55869">
    <property type="entry name" value="DNA topoisomerase I domain"/>
    <property type="match status" value="1"/>
</dbReference>
<dbReference type="OrthoDB" id="9778962at2"/>
<dbReference type="GO" id="GO:0003677">
    <property type="term" value="F:DNA binding"/>
    <property type="evidence" value="ECO:0007669"/>
    <property type="project" value="UniProtKB-KW"/>
</dbReference>
<evidence type="ECO:0000256" key="2">
    <source>
        <dbReference type="ARBA" id="ARBA00006645"/>
    </source>
</evidence>
<evidence type="ECO:0000313" key="9">
    <source>
        <dbReference type="EMBL" id="SFN16606.1"/>
    </source>
</evidence>
<dbReference type="Gene3D" id="3.90.15.10">
    <property type="entry name" value="Topoisomerase I, Chain A, domain 3"/>
    <property type="match status" value="1"/>
</dbReference>
<dbReference type="Gene3D" id="3.30.66.10">
    <property type="entry name" value="DNA topoisomerase I domain"/>
    <property type="match status" value="1"/>
</dbReference>
<dbReference type="EC" id="5.6.2.1" evidence="3"/>
<protein>
    <recommendedName>
        <fullName evidence="3">DNA topoisomerase</fullName>
        <ecNumber evidence="3">5.6.2.1</ecNumber>
    </recommendedName>
</protein>
<dbReference type="Gene3D" id="1.10.132.120">
    <property type="match status" value="1"/>
</dbReference>
<proteinExistence type="inferred from homology"/>
<evidence type="ECO:0000259" key="7">
    <source>
        <dbReference type="Pfam" id="PF01028"/>
    </source>
</evidence>
<evidence type="ECO:0000256" key="6">
    <source>
        <dbReference type="ARBA" id="ARBA00023235"/>
    </source>
</evidence>
<dbReference type="Pfam" id="PF01028">
    <property type="entry name" value="Topoisom_I"/>
    <property type="match status" value="1"/>
</dbReference>
<dbReference type="Proteomes" id="UP000198575">
    <property type="component" value="Unassembled WGS sequence"/>
</dbReference>
<dbReference type="STRING" id="578942.SAMN05216289_1069"/>
<evidence type="ECO:0000256" key="3">
    <source>
        <dbReference type="ARBA" id="ARBA00012891"/>
    </source>
</evidence>
<evidence type="ECO:0000313" key="10">
    <source>
        <dbReference type="Proteomes" id="UP000198575"/>
    </source>
</evidence>
<keyword evidence="6 9" id="KW-0413">Isomerase</keyword>
<dbReference type="GO" id="GO:0006265">
    <property type="term" value="P:DNA topological change"/>
    <property type="evidence" value="ECO:0007669"/>
    <property type="project" value="InterPro"/>
</dbReference>
<dbReference type="GO" id="GO:0003917">
    <property type="term" value="F:DNA topoisomerase type I (single strand cut, ATP-independent) activity"/>
    <property type="evidence" value="ECO:0007669"/>
    <property type="project" value="UniProtKB-EC"/>
</dbReference>
<evidence type="ECO:0000256" key="4">
    <source>
        <dbReference type="ARBA" id="ARBA00023029"/>
    </source>
</evidence>
<dbReference type="PROSITE" id="PS52038">
    <property type="entry name" value="TOPO_IB_2"/>
    <property type="match status" value="1"/>
</dbReference>
<evidence type="ECO:0000259" key="8">
    <source>
        <dbReference type="Pfam" id="PF21338"/>
    </source>
</evidence>
<dbReference type="RefSeq" id="WP_092406060.1">
    <property type="nucleotide sequence ID" value="NZ_FOVF01000006.1"/>
</dbReference>
<evidence type="ECO:0000256" key="5">
    <source>
        <dbReference type="ARBA" id="ARBA00023125"/>
    </source>
</evidence>
<keyword evidence="5" id="KW-0238">DNA-binding</keyword>
<name>A0A1I4WTW5_9GAMM</name>
<dbReference type="InterPro" id="IPR035447">
    <property type="entry name" value="DNA_topo_I_N_sf"/>
</dbReference>